<dbReference type="InterPro" id="IPR036047">
    <property type="entry name" value="F-box-like_dom_sf"/>
</dbReference>
<evidence type="ECO:0000313" key="4">
    <source>
        <dbReference type="Proteomes" id="UP000011083"/>
    </source>
</evidence>
<dbReference type="PROSITE" id="PS50181">
    <property type="entry name" value="FBOX"/>
    <property type="match status" value="1"/>
</dbReference>
<keyword evidence="4" id="KW-1185">Reference proteome</keyword>
<dbReference type="GeneID" id="14921578"/>
<dbReference type="KEGG" id="acan:ACA1_054540"/>
<dbReference type="Gene3D" id="1.20.1280.50">
    <property type="match status" value="1"/>
</dbReference>
<gene>
    <name evidence="3" type="ORF">ACA1_054540</name>
</gene>
<evidence type="ECO:0000313" key="3">
    <source>
        <dbReference type="EMBL" id="ELR20708.1"/>
    </source>
</evidence>
<dbReference type="VEuPathDB" id="AmoebaDB:ACA1_054540"/>
<dbReference type="Proteomes" id="UP000011083">
    <property type="component" value="Unassembled WGS sequence"/>
</dbReference>
<sequence length="388" mass="43558">MDTPTATDEFPLEALPAELKVAIFIHLPSLDLARSIARVSREWRQLARAAFTRRGTDALDQVVLVQRWWRAKREAAFAHELHRRVQAFEMAIDTAKRIVAPKRTCLELRRLLLELIAQDEEDGQPKMKSWSAPSSFFGGVVSAILARPRKNQAGVRFTRELVEALLPEQLLLDLIAPFERFIADANVALRAAKQDTAISNNKKKEKEVDDEGEEDEEAASETEAGQRQAFAALLTRLLNESISPIGAYLTHLRTERVRERITSLCKDADLEGDARYWTLLSQHFASPPLIAAIPDQLLDFVDDPSYGYVYPASERAKATRTGINTFGFVFAIGWGSIIVRVSMAINQLVADTVPPHPDRRNLAQLARQMQVFLKLLDIASSNTPLCYD</sequence>
<dbReference type="RefSeq" id="XP_004344111.1">
    <property type="nucleotide sequence ID" value="XM_004344061.1"/>
</dbReference>
<proteinExistence type="predicted"/>
<dbReference type="SUPFAM" id="SSF81383">
    <property type="entry name" value="F-box domain"/>
    <property type="match status" value="1"/>
</dbReference>
<dbReference type="InterPro" id="IPR001810">
    <property type="entry name" value="F-box_dom"/>
</dbReference>
<feature type="region of interest" description="Disordered" evidence="1">
    <location>
        <begin position="200"/>
        <end position="224"/>
    </location>
</feature>
<evidence type="ECO:0000256" key="1">
    <source>
        <dbReference type="SAM" id="MobiDB-lite"/>
    </source>
</evidence>
<reference evidence="3 4" key="1">
    <citation type="journal article" date="2013" name="Genome Biol.">
        <title>Genome of Acanthamoeba castellanii highlights extensive lateral gene transfer and early evolution of tyrosine kinase signaling.</title>
        <authorList>
            <person name="Clarke M."/>
            <person name="Lohan A.J."/>
            <person name="Liu B."/>
            <person name="Lagkouvardos I."/>
            <person name="Roy S."/>
            <person name="Zafar N."/>
            <person name="Bertelli C."/>
            <person name="Schilde C."/>
            <person name="Kianianmomeni A."/>
            <person name="Burglin T.R."/>
            <person name="Frech C."/>
            <person name="Turcotte B."/>
            <person name="Kopec K.O."/>
            <person name="Synnott J.M."/>
            <person name="Choo C."/>
            <person name="Paponov I."/>
            <person name="Finkler A."/>
            <person name="Soon Heng Tan C."/>
            <person name="Hutchins A.P."/>
            <person name="Weinmeier T."/>
            <person name="Rattei T."/>
            <person name="Chu J.S."/>
            <person name="Gimenez G."/>
            <person name="Irimia M."/>
            <person name="Rigden D.J."/>
            <person name="Fitzpatrick D.A."/>
            <person name="Lorenzo-Morales J."/>
            <person name="Bateman A."/>
            <person name="Chiu C.H."/>
            <person name="Tang P."/>
            <person name="Hegemann P."/>
            <person name="Fromm H."/>
            <person name="Raoult D."/>
            <person name="Greub G."/>
            <person name="Miranda-Saavedra D."/>
            <person name="Chen N."/>
            <person name="Nash P."/>
            <person name="Ginger M.L."/>
            <person name="Horn M."/>
            <person name="Schaap P."/>
            <person name="Caler L."/>
            <person name="Loftus B."/>
        </authorList>
    </citation>
    <scope>NUCLEOTIDE SEQUENCE [LARGE SCALE GENOMIC DNA]</scope>
    <source>
        <strain evidence="3 4">Neff</strain>
    </source>
</reference>
<protein>
    <submittedName>
        <fullName evidence="3">Fbox domain containing protein</fullName>
    </submittedName>
</protein>
<name>L8H7K5_ACACF</name>
<accession>L8H7K5</accession>
<evidence type="ECO:0000259" key="2">
    <source>
        <dbReference type="PROSITE" id="PS50181"/>
    </source>
</evidence>
<feature type="compositionally biased region" description="Acidic residues" evidence="1">
    <location>
        <begin position="208"/>
        <end position="220"/>
    </location>
</feature>
<feature type="domain" description="F-box" evidence="2">
    <location>
        <begin position="9"/>
        <end position="54"/>
    </location>
</feature>
<organism evidence="3 4">
    <name type="scientific">Acanthamoeba castellanii (strain ATCC 30010 / Neff)</name>
    <dbReference type="NCBI Taxonomy" id="1257118"/>
    <lineage>
        <taxon>Eukaryota</taxon>
        <taxon>Amoebozoa</taxon>
        <taxon>Discosea</taxon>
        <taxon>Longamoebia</taxon>
        <taxon>Centramoebida</taxon>
        <taxon>Acanthamoebidae</taxon>
        <taxon>Acanthamoeba</taxon>
    </lineage>
</organism>
<dbReference type="EMBL" id="KB007909">
    <property type="protein sequence ID" value="ELR20708.1"/>
    <property type="molecule type" value="Genomic_DNA"/>
</dbReference>
<dbReference type="AlphaFoldDB" id="L8H7K5"/>
<dbReference type="Pfam" id="PF12937">
    <property type="entry name" value="F-box-like"/>
    <property type="match status" value="1"/>
</dbReference>